<proteinExistence type="predicted"/>
<organism evidence="1">
    <name type="scientific">hydrothermal vent metagenome</name>
    <dbReference type="NCBI Taxonomy" id="652676"/>
    <lineage>
        <taxon>unclassified sequences</taxon>
        <taxon>metagenomes</taxon>
        <taxon>ecological metagenomes</taxon>
    </lineage>
</organism>
<evidence type="ECO:0000313" key="1">
    <source>
        <dbReference type="EMBL" id="VAW63345.1"/>
    </source>
</evidence>
<sequence length="349" mass="39956">MTDNQSDFITHLFDAISGDPSMPAELKISLLRLQLPVHKLSLSDPHFISNEKHPARRTLFMVRSLSPFALRDPSLTKKVDVILSSLIKSSPTAIHFAQINQRLELLEQNAESNKRNQPAENDKMLADDLKQQFNRKIKICIQGHQIPSSCHHLTLKLWPNALFYIFKNHGENSPHWINGINMYCDLLQSLQPILNIDQYRHLKDTFMATVRNNNKTMLLYHQKSIVEGDIKALISYFNHALGNTHYADINTSQPSKNVLEKISSLPADIKPGIWCEIYIDDITPPRRLRLSLINIETGNLIFVNRKGIKKIEKDAFEFSQELKNGLSKVYRHDALFSNPTAKAVYKKIG</sequence>
<accession>A0A3B0X4V9</accession>
<dbReference type="Pfam" id="PF07793">
    <property type="entry name" value="DUF1631"/>
    <property type="match status" value="2"/>
</dbReference>
<protein>
    <submittedName>
        <fullName evidence="1">Uncharacterized protein</fullName>
    </submittedName>
</protein>
<dbReference type="InterPro" id="IPR012434">
    <property type="entry name" value="DUF1631"/>
</dbReference>
<reference evidence="1" key="1">
    <citation type="submission" date="2018-06" db="EMBL/GenBank/DDBJ databases">
        <authorList>
            <person name="Zhirakovskaya E."/>
        </authorList>
    </citation>
    <scope>NUCLEOTIDE SEQUENCE</scope>
</reference>
<name>A0A3B0X4V9_9ZZZZ</name>
<dbReference type="AlphaFoldDB" id="A0A3B0X4V9"/>
<gene>
    <name evidence="1" type="ORF">MNBD_GAMMA09-541</name>
</gene>
<dbReference type="EMBL" id="UOFI01000040">
    <property type="protein sequence ID" value="VAW63345.1"/>
    <property type="molecule type" value="Genomic_DNA"/>
</dbReference>